<evidence type="ECO:0000256" key="1">
    <source>
        <dbReference type="SAM" id="Phobius"/>
    </source>
</evidence>
<keyword evidence="1" id="KW-0812">Transmembrane</keyword>
<reference evidence="2 3" key="1">
    <citation type="submission" date="2019-04" db="EMBL/GenBank/DDBJ databases">
        <title>Microbes associate with the intestines of laboratory mice.</title>
        <authorList>
            <person name="Navarre W."/>
            <person name="Wong E."/>
            <person name="Huang K."/>
            <person name="Tropini C."/>
            <person name="Ng K."/>
            <person name="Yu B."/>
        </authorList>
    </citation>
    <scope>NUCLEOTIDE SEQUENCE [LARGE SCALE GENOMIC DNA]</scope>
    <source>
        <strain evidence="2 3">NM63_1-25</strain>
    </source>
</reference>
<dbReference type="EMBL" id="SRYX01000014">
    <property type="protein sequence ID" value="TGY39027.1"/>
    <property type="molecule type" value="Genomic_DNA"/>
</dbReference>
<organism evidence="2 3">
    <name type="scientific">Bacteroides caecimuris</name>
    <dbReference type="NCBI Taxonomy" id="1796613"/>
    <lineage>
        <taxon>Bacteria</taxon>
        <taxon>Pseudomonadati</taxon>
        <taxon>Bacteroidota</taxon>
        <taxon>Bacteroidia</taxon>
        <taxon>Bacteroidales</taxon>
        <taxon>Bacteroidaceae</taxon>
        <taxon>Bacteroides</taxon>
    </lineage>
</organism>
<evidence type="ECO:0000313" key="2">
    <source>
        <dbReference type="EMBL" id="TGY39027.1"/>
    </source>
</evidence>
<dbReference type="Proteomes" id="UP000309566">
    <property type="component" value="Unassembled WGS sequence"/>
</dbReference>
<accession>A0A4S2DB24</accession>
<keyword evidence="1" id="KW-1133">Transmembrane helix</keyword>
<feature type="transmembrane region" description="Helical" evidence="1">
    <location>
        <begin position="85"/>
        <end position="106"/>
    </location>
</feature>
<name>A0A4S2DB24_9BACE</name>
<gene>
    <name evidence="2" type="ORF">E5353_05435</name>
</gene>
<dbReference type="AlphaFoldDB" id="A0A4S2DB24"/>
<evidence type="ECO:0000313" key="3">
    <source>
        <dbReference type="Proteomes" id="UP000309566"/>
    </source>
</evidence>
<protein>
    <submittedName>
        <fullName evidence="2">Uncharacterized protein</fullName>
    </submittedName>
</protein>
<keyword evidence="1" id="KW-0472">Membrane</keyword>
<proteinExistence type="predicted"/>
<comment type="caution">
    <text evidence="2">The sequence shown here is derived from an EMBL/GenBank/DDBJ whole genome shotgun (WGS) entry which is preliminary data.</text>
</comment>
<sequence length="292" mass="33201">MAKKKTSYKNEIVLTEEFFEIRLTCDTNTIDVFTLIKYLNQANYMVQGINKTLNKNFNVGYDAIDIEVFAVEHGSIRIPLKFKKYAANTLMGLTTTIVGGVAVNLISGNKDSIIIESNTEYIEAQPSIFLDNQQTKRSVGKIAKMVVEDDGISNLEVTYEKSDGKRESLTIKKTTLEKVAKECEDTADDIINYYSKTRLQIYGPILENTPSGWQVIMNGQKLKAFMTDKDFLEEMTAKKIAFAPGDEIIADIEEVISEDEQGMHIKRYIRKVHNYPKYTRVVKGVKQQTFIE</sequence>
<dbReference type="RefSeq" id="WP_135999215.1">
    <property type="nucleotide sequence ID" value="NZ_SRYX01000014.1"/>
</dbReference>